<sequence>MRYNRLRGSTTYATKRRKEDPPPYPTYFGITTPPDMSPSMAYLSPELGRMHNYMTRTFFSIDTLLNRRVIAFAALRDIFYPPGQRDDRASSSLVKCHLIRRSA</sequence>
<keyword evidence="3" id="KW-1185">Reference proteome</keyword>
<gene>
    <name evidence="2" type="ORF">Scep_019380</name>
</gene>
<evidence type="ECO:0000313" key="2">
    <source>
        <dbReference type="EMBL" id="KAK9111861.1"/>
    </source>
</evidence>
<dbReference type="EMBL" id="JBBNAG010000008">
    <property type="protein sequence ID" value="KAK9111861.1"/>
    <property type="molecule type" value="Genomic_DNA"/>
</dbReference>
<name>A0AAP0IAK2_9MAGN</name>
<feature type="region of interest" description="Disordered" evidence="1">
    <location>
        <begin position="1"/>
        <end position="30"/>
    </location>
</feature>
<protein>
    <submittedName>
        <fullName evidence="2">Uncharacterized protein</fullName>
    </submittedName>
</protein>
<dbReference type="Proteomes" id="UP001419268">
    <property type="component" value="Unassembled WGS sequence"/>
</dbReference>
<proteinExistence type="predicted"/>
<evidence type="ECO:0000313" key="3">
    <source>
        <dbReference type="Proteomes" id="UP001419268"/>
    </source>
</evidence>
<reference evidence="2 3" key="1">
    <citation type="submission" date="2024-01" db="EMBL/GenBank/DDBJ databases">
        <title>Genome assemblies of Stephania.</title>
        <authorList>
            <person name="Yang L."/>
        </authorList>
    </citation>
    <scope>NUCLEOTIDE SEQUENCE [LARGE SCALE GENOMIC DNA]</scope>
    <source>
        <strain evidence="2">JXDWG</strain>
        <tissue evidence="2">Leaf</tissue>
    </source>
</reference>
<comment type="caution">
    <text evidence="2">The sequence shown here is derived from an EMBL/GenBank/DDBJ whole genome shotgun (WGS) entry which is preliminary data.</text>
</comment>
<evidence type="ECO:0000256" key="1">
    <source>
        <dbReference type="SAM" id="MobiDB-lite"/>
    </source>
</evidence>
<dbReference type="AlphaFoldDB" id="A0AAP0IAK2"/>
<accession>A0AAP0IAK2</accession>
<organism evidence="2 3">
    <name type="scientific">Stephania cephalantha</name>
    <dbReference type="NCBI Taxonomy" id="152367"/>
    <lineage>
        <taxon>Eukaryota</taxon>
        <taxon>Viridiplantae</taxon>
        <taxon>Streptophyta</taxon>
        <taxon>Embryophyta</taxon>
        <taxon>Tracheophyta</taxon>
        <taxon>Spermatophyta</taxon>
        <taxon>Magnoliopsida</taxon>
        <taxon>Ranunculales</taxon>
        <taxon>Menispermaceae</taxon>
        <taxon>Menispermoideae</taxon>
        <taxon>Cissampelideae</taxon>
        <taxon>Stephania</taxon>
    </lineage>
</organism>